<evidence type="ECO:0000256" key="1">
    <source>
        <dbReference type="SAM" id="MobiDB-lite"/>
    </source>
</evidence>
<sequence>MFTLTRDDGYLLSTDPGRLDLGLVHHWLSTDAYWALGRDRETVGRAFAGSLPFGVYRPGDGRQVAVARVVTDRATFAWLCDVYVDPGERGRGLGGWLAGAVRDHLDEIGVRRILLATLDAHGVYAKVGFTPVDPTHFMQLDRRAEAATPDGETAARDGDRAATQDDGSAAATGDEAAATPVGEARVTQATRKEPEGRPPLTVDA</sequence>
<dbReference type="Pfam" id="PF00583">
    <property type="entry name" value="Acetyltransf_1"/>
    <property type="match status" value="1"/>
</dbReference>
<dbReference type="Proteomes" id="UP000275865">
    <property type="component" value="Unassembled WGS sequence"/>
</dbReference>
<dbReference type="PANTHER" id="PTHR43233:SF1">
    <property type="entry name" value="FAMILY N-ACETYLTRANSFERASE, PUTATIVE (AFU_ORTHOLOGUE AFUA_6G03350)-RELATED"/>
    <property type="match status" value="1"/>
</dbReference>
<dbReference type="InterPro" id="IPR016181">
    <property type="entry name" value="Acyl_CoA_acyltransferase"/>
</dbReference>
<feature type="compositionally biased region" description="Basic and acidic residues" evidence="1">
    <location>
        <begin position="153"/>
        <end position="163"/>
    </location>
</feature>
<proteinExistence type="predicted"/>
<accession>A0A3A9YC14</accession>
<keyword evidence="3" id="KW-0808">Transferase</keyword>
<dbReference type="CDD" id="cd04301">
    <property type="entry name" value="NAT_SF"/>
    <property type="match status" value="1"/>
</dbReference>
<dbReference type="InterPro" id="IPR053144">
    <property type="entry name" value="Acetyltransferase_Butenolide"/>
</dbReference>
<dbReference type="EMBL" id="RAZT01000007">
    <property type="protein sequence ID" value="RKN31654.1"/>
    <property type="molecule type" value="Genomic_DNA"/>
</dbReference>
<dbReference type="InterPro" id="IPR000182">
    <property type="entry name" value="GNAT_dom"/>
</dbReference>
<organism evidence="3 4">
    <name type="scientific">Micromonospora musae</name>
    <dbReference type="NCBI Taxonomy" id="1894970"/>
    <lineage>
        <taxon>Bacteria</taxon>
        <taxon>Bacillati</taxon>
        <taxon>Actinomycetota</taxon>
        <taxon>Actinomycetes</taxon>
        <taxon>Micromonosporales</taxon>
        <taxon>Micromonosporaceae</taxon>
        <taxon>Micromonospora</taxon>
    </lineage>
</organism>
<gene>
    <name evidence="3" type="ORF">D7044_15190</name>
</gene>
<protein>
    <submittedName>
        <fullName evidence="3">GNAT family N-acetyltransferase</fullName>
    </submittedName>
</protein>
<dbReference type="SUPFAM" id="SSF55729">
    <property type="entry name" value="Acyl-CoA N-acyltransferases (Nat)"/>
    <property type="match status" value="1"/>
</dbReference>
<dbReference type="AlphaFoldDB" id="A0A3A9YC14"/>
<dbReference type="Gene3D" id="3.40.630.30">
    <property type="match status" value="1"/>
</dbReference>
<feature type="compositionally biased region" description="Low complexity" evidence="1">
    <location>
        <begin position="165"/>
        <end position="179"/>
    </location>
</feature>
<feature type="domain" description="N-acetyltransferase" evidence="2">
    <location>
        <begin position="1"/>
        <end position="155"/>
    </location>
</feature>
<dbReference type="GO" id="GO:0016747">
    <property type="term" value="F:acyltransferase activity, transferring groups other than amino-acyl groups"/>
    <property type="evidence" value="ECO:0007669"/>
    <property type="project" value="InterPro"/>
</dbReference>
<evidence type="ECO:0000313" key="4">
    <source>
        <dbReference type="Proteomes" id="UP000275865"/>
    </source>
</evidence>
<dbReference type="PANTHER" id="PTHR43233">
    <property type="entry name" value="FAMILY N-ACETYLTRANSFERASE, PUTATIVE (AFU_ORTHOLOGUE AFUA_6G03350)-RELATED"/>
    <property type="match status" value="1"/>
</dbReference>
<feature type="region of interest" description="Disordered" evidence="1">
    <location>
        <begin position="145"/>
        <end position="204"/>
    </location>
</feature>
<evidence type="ECO:0000259" key="2">
    <source>
        <dbReference type="PROSITE" id="PS51186"/>
    </source>
</evidence>
<reference evidence="3 4" key="1">
    <citation type="submission" date="2018-09" db="EMBL/GenBank/DDBJ databases">
        <title>Micromonospora sp. nov. MS1-9, isolated from a root of Musa sp.</title>
        <authorList>
            <person name="Kuncharoen N."/>
            <person name="Kudo T."/>
            <person name="Ohkuma M."/>
            <person name="Yuki M."/>
            <person name="Tanasupawat S."/>
        </authorList>
    </citation>
    <scope>NUCLEOTIDE SEQUENCE [LARGE SCALE GENOMIC DNA]</scope>
    <source>
        <strain evidence="3 4">MS1-9</strain>
    </source>
</reference>
<comment type="caution">
    <text evidence="3">The sequence shown here is derived from an EMBL/GenBank/DDBJ whole genome shotgun (WGS) entry which is preliminary data.</text>
</comment>
<evidence type="ECO:0000313" key="3">
    <source>
        <dbReference type="EMBL" id="RKN31654.1"/>
    </source>
</evidence>
<name>A0A3A9YC14_9ACTN</name>
<dbReference type="PROSITE" id="PS51186">
    <property type="entry name" value="GNAT"/>
    <property type="match status" value="1"/>
</dbReference>